<dbReference type="GO" id="GO:0004072">
    <property type="term" value="F:aspartate kinase activity"/>
    <property type="evidence" value="ECO:0007669"/>
    <property type="project" value="InterPro"/>
</dbReference>
<comment type="caution">
    <text evidence="1">The sequence shown here is derived from an EMBL/GenBank/DDBJ whole genome shotgun (WGS) entry which is preliminary data.</text>
</comment>
<evidence type="ECO:0000313" key="1">
    <source>
        <dbReference type="EMBL" id="EEG35622.1"/>
    </source>
</evidence>
<gene>
    <name evidence="1" type="ORF">EUBHAL_02506</name>
</gene>
<dbReference type="AlphaFoldDB" id="C0EYK2"/>
<dbReference type="EMBL" id="ACEP01000109">
    <property type="protein sequence ID" value="EEG35622.1"/>
    <property type="molecule type" value="Genomic_DNA"/>
</dbReference>
<organism evidence="1 2">
    <name type="scientific">Anaerobutyricum hallii DSM 3353</name>
    <dbReference type="NCBI Taxonomy" id="411469"/>
    <lineage>
        <taxon>Bacteria</taxon>
        <taxon>Bacillati</taxon>
        <taxon>Bacillota</taxon>
        <taxon>Clostridia</taxon>
        <taxon>Lachnospirales</taxon>
        <taxon>Lachnospiraceae</taxon>
        <taxon>Anaerobutyricum</taxon>
    </lineage>
</organism>
<evidence type="ECO:0000313" key="2">
    <source>
        <dbReference type="Proteomes" id="UP000003174"/>
    </source>
</evidence>
<proteinExistence type="predicted"/>
<reference evidence="1 2" key="1">
    <citation type="submission" date="2009-01" db="EMBL/GenBank/DDBJ databases">
        <authorList>
            <person name="Fulton L."/>
            <person name="Clifton S."/>
            <person name="Fulton B."/>
            <person name="Xu J."/>
            <person name="Minx P."/>
            <person name="Pepin K.H."/>
            <person name="Johnson M."/>
            <person name="Bhonagiri V."/>
            <person name="Nash W.E."/>
            <person name="Mardis E.R."/>
            <person name="Wilson R.K."/>
        </authorList>
    </citation>
    <scope>NUCLEOTIDE SEQUENCE [LARGE SCALE GENOMIC DNA]</scope>
    <source>
        <strain evidence="1 2">DSM 3353</strain>
    </source>
</reference>
<dbReference type="Proteomes" id="UP000003174">
    <property type="component" value="Unassembled WGS sequence"/>
</dbReference>
<dbReference type="PROSITE" id="PS00324">
    <property type="entry name" value="ASPARTOKINASE"/>
    <property type="match status" value="1"/>
</dbReference>
<dbReference type="eggNOG" id="ENOG5033VGH">
    <property type="taxonomic scope" value="Bacteria"/>
</dbReference>
<dbReference type="InterPro" id="IPR018042">
    <property type="entry name" value="Aspartate_kinase_CS"/>
</dbReference>
<reference evidence="1 2" key="2">
    <citation type="submission" date="2009-02" db="EMBL/GenBank/DDBJ databases">
        <title>Draft genome sequence of Eubacterium hallii (DSM 3353).</title>
        <authorList>
            <person name="Sudarsanam P."/>
            <person name="Ley R."/>
            <person name="Guruge J."/>
            <person name="Turnbaugh P.J."/>
            <person name="Mahowald M."/>
            <person name="Liep D."/>
            <person name="Gordon J."/>
        </authorList>
    </citation>
    <scope>NUCLEOTIDE SEQUENCE [LARGE SCALE GENOMIC DNA]</scope>
    <source>
        <strain evidence="1 2">DSM 3353</strain>
    </source>
</reference>
<sequence length="189" mass="22525">MEGEKFMVSSNDYTIFKFGGSSLKNEEYGIKMMMQYFPDYFTEGELKQNLERYNLHRMFQIVKKYFVKEYGYTGTEVELRNNYQKSINSYIYNDEKNPIFVHIDELFESTVIGFLMAMFKWSKDFSNLDIYGKCFKYILYLLNDVCIFGEMQEAEANRALMDTLNGDIQILQLAEDYYKQFANKSKVLH</sequence>
<name>C0EYK2_9FIRM</name>
<protein>
    <submittedName>
        <fullName evidence="1">Uncharacterized protein</fullName>
    </submittedName>
</protein>
<accession>C0EYK2</accession>
<dbReference type="GO" id="GO:0008652">
    <property type="term" value="P:amino acid biosynthetic process"/>
    <property type="evidence" value="ECO:0007669"/>
    <property type="project" value="InterPro"/>
</dbReference>